<keyword evidence="3" id="KW-0479">Metal-binding</keyword>
<keyword evidence="9" id="KW-1185">Reference proteome</keyword>
<keyword evidence="4" id="KW-0408">Iron</keyword>
<dbReference type="EMBL" id="JAVLVU010000001">
    <property type="protein sequence ID" value="MDT3404311.1"/>
    <property type="molecule type" value="Genomic_DNA"/>
</dbReference>
<dbReference type="InterPro" id="IPR023885">
    <property type="entry name" value="4Fe4S-binding_SPASM_dom"/>
</dbReference>
<reference evidence="9" key="1">
    <citation type="submission" date="2023-07" db="EMBL/GenBank/DDBJ databases">
        <title>Functional and genomic diversity of the sorghum phyllosphere microbiome.</title>
        <authorList>
            <person name="Shade A."/>
        </authorList>
    </citation>
    <scope>NUCLEOTIDE SEQUENCE [LARGE SCALE GENOMIC DNA]</scope>
    <source>
        <strain evidence="9">SORGH_AS_0422</strain>
    </source>
</reference>
<dbReference type="PROSITE" id="PS51918">
    <property type="entry name" value="RADICAL_SAM"/>
    <property type="match status" value="1"/>
</dbReference>
<evidence type="ECO:0000313" key="8">
    <source>
        <dbReference type="EMBL" id="MDT3404311.1"/>
    </source>
</evidence>
<gene>
    <name evidence="8" type="ORF">QE417_003383</name>
</gene>
<proteinExistence type="inferred from homology"/>
<dbReference type="SUPFAM" id="SSF102114">
    <property type="entry name" value="Radical SAM enzymes"/>
    <property type="match status" value="1"/>
</dbReference>
<evidence type="ECO:0000256" key="2">
    <source>
        <dbReference type="ARBA" id="ARBA00022691"/>
    </source>
</evidence>
<protein>
    <recommendedName>
        <fullName evidence="7">Radical SAM core domain-containing protein</fullName>
    </recommendedName>
</protein>
<evidence type="ECO:0000256" key="6">
    <source>
        <dbReference type="ARBA" id="ARBA00023601"/>
    </source>
</evidence>
<evidence type="ECO:0000256" key="1">
    <source>
        <dbReference type="ARBA" id="ARBA00001966"/>
    </source>
</evidence>
<name>A0ABU3GX13_9SPHI</name>
<dbReference type="CDD" id="cd01335">
    <property type="entry name" value="Radical_SAM"/>
    <property type="match status" value="1"/>
</dbReference>
<keyword evidence="5" id="KW-0411">Iron-sulfur</keyword>
<comment type="caution">
    <text evidence="8">The sequence shown here is derived from an EMBL/GenBank/DDBJ whole genome shotgun (WGS) entry which is preliminary data.</text>
</comment>
<dbReference type="InterPro" id="IPR058240">
    <property type="entry name" value="rSAM_sf"/>
</dbReference>
<comment type="cofactor">
    <cofactor evidence="1">
        <name>[4Fe-4S] cluster</name>
        <dbReference type="ChEBI" id="CHEBI:49883"/>
    </cofactor>
</comment>
<evidence type="ECO:0000259" key="7">
    <source>
        <dbReference type="PROSITE" id="PS51918"/>
    </source>
</evidence>
<dbReference type="InterPro" id="IPR023867">
    <property type="entry name" value="Sulphatase_maturase_rSAM"/>
</dbReference>
<dbReference type="SFLD" id="SFLDS00029">
    <property type="entry name" value="Radical_SAM"/>
    <property type="match status" value="1"/>
</dbReference>
<dbReference type="SFLD" id="SFLDG01067">
    <property type="entry name" value="SPASM/twitch_domain_containing"/>
    <property type="match status" value="1"/>
</dbReference>
<feature type="domain" description="Radical SAM core" evidence="7">
    <location>
        <begin position="85"/>
        <end position="308"/>
    </location>
</feature>
<dbReference type="InterPro" id="IPR013785">
    <property type="entry name" value="Aldolase_TIM"/>
</dbReference>
<dbReference type="Pfam" id="PF04055">
    <property type="entry name" value="Radical_SAM"/>
    <property type="match status" value="1"/>
</dbReference>
<evidence type="ECO:0000256" key="4">
    <source>
        <dbReference type="ARBA" id="ARBA00023004"/>
    </source>
</evidence>
<evidence type="ECO:0000256" key="3">
    <source>
        <dbReference type="ARBA" id="ARBA00022723"/>
    </source>
</evidence>
<dbReference type="InterPro" id="IPR007197">
    <property type="entry name" value="rSAM"/>
</dbReference>
<dbReference type="Proteomes" id="UP001258315">
    <property type="component" value="Unassembled WGS sequence"/>
</dbReference>
<dbReference type="RefSeq" id="WP_311951640.1">
    <property type="nucleotide sequence ID" value="NZ_JAVLVU010000001.1"/>
</dbReference>
<evidence type="ECO:0000313" key="9">
    <source>
        <dbReference type="Proteomes" id="UP001258315"/>
    </source>
</evidence>
<dbReference type="PANTHER" id="PTHR43273">
    <property type="entry name" value="ANAEROBIC SULFATASE-MATURATING ENZYME HOMOLOG ASLB-RELATED"/>
    <property type="match status" value="1"/>
</dbReference>
<dbReference type="Gene3D" id="3.20.20.70">
    <property type="entry name" value="Aldolase class I"/>
    <property type="match status" value="1"/>
</dbReference>
<accession>A0ABU3GX13</accession>
<sequence length="431" mass="50123">MRPSYFNTFFDYDSKKIGYNSLSNEFIILEPMLHELYDAATKEKNLPELNEIHPEFYQFLVQKKFIVEDNLDEVAIVKQLQARVDFDENNYVLVINPTMNCNFKCWYCYESHIKDSKMSSEIVTKVIKFSDRIIEQKKVKYFHLAWFGGEPLLYAEEVIFPILKELHHNFKSNGIEFSSSFTTNGLLINEHFIDYFKAHDANDFQITLDGDEQTHDTVRFVSKTRGSYRQILSNIKLLAGRDCTVTVRINISDQTVAGLFNIADDFSSFGEELMKKITFSFQKVWQELKPIDAGIDASIAYFRRLGYKVNYIGGRADTVRNSCYADKKNQATINYNGDVFKCTARDFTSETKEGVIDIDGNLSWNELEQKRMNIKFQNKPCLRCKLLPICNGGCSQNALENEGRDYCVYDFDEQKKNDVIYHKFLENVVYA</sequence>
<evidence type="ECO:0000256" key="5">
    <source>
        <dbReference type="ARBA" id="ARBA00023014"/>
    </source>
</evidence>
<dbReference type="NCBIfam" id="TIGR04085">
    <property type="entry name" value="rSAM_more_4Fe4S"/>
    <property type="match status" value="1"/>
</dbReference>
<comment type="similarity">
    <text evidence="6">Belongs to the radical SAM superfamily. Anaerobic sulfatase-maturating enzyme family.</text>
</comment>
<dbReference type="PANTHER" id="PTHR43273:SF3">
    <property type="entry name" value="ANAEROBIC SULFATASE-MATURATING ENZYME HOMOLOG ASLB-RELATED"/>
    <property type="match status" value="1"/>
</dbReference>
<organism evidence="8 9">
    <name type="scientific">Mucilaginibacter terrae</name>
    <dbReference type="NCBI Taxonomy" id="1955052"/>
    <lineage>
        <taxon>Bacteria</taxon>
        <taxon>Pseudomonadati</taxon>
        <taxon>Bacteroidota</taxon>
        <taxon>Sphingobacteriia</taxon>
        <taxon>Sphingobacteriales</taxon>
        <taxon>Sphingobacteriaceae</taxon>
        <taxon>Mucilaginibacter</taxon>
    </lineage>
</organism>
<keyword evidence="2" id="KW-0949">S-adenosyl-L-methionine</keyword>